<evidence type="ECO:0000256" key="1">
    <source>
        <dbReference type="SAM" id="MobiDB-lite"/>
    </source>
</evidence>
<feature type="domain" description="VQ" evidence="2">
    <location>
        <begin position="90"/>
        <end position="112"/>
    </location>
</feature>
<sequence>MANNCSTVEPRTSWISETFARENEALTKALQISPSDNSPPSSSATAAAISSFLHRIPAADRDSPSSRRRNPIPCPPSGKISKRKSRASKRLPTTYINADPANFRQMVQQVTGVRLDNAGMPVEPVLKPEPLRPAVGLGALQQSCLPTLHASGFLLDRDGLLGPGAAVGGPVIDFDPFASFAL</sequence>
<name>A0A8B7CXK9_PHODC</name>
<feature type="compositionally biased region" description="Basic residues" evidence="1">
    <location>
        <begin position="80"/>
        <end position="89"/>
    </location>
</feature>
<dbReference type="PANTHER" id="PTHR33179:SF9">
    <property type="entry name" value="OS01G0278000 PROTEIN"/>
    <property type="match status" value="1"/>
</dbReference>
<dbReference type="GeneID" id="103720699"/>
<dbReference type="KEGG" id="pda:103720699"/>
<evidence type="ECO:0000259" key="2">
    <source>
        <dbReference type="Pfam" id="PF05678"/>
    </source>
</evidence>
<reference evidence="4" key="1">
    <citation type="submission" date="2025-08" db="UniProtKB">
        <authorList>
            <consortium name="RefSeq"/>
        </authorList>
    </citation>
    <scope>IDENTIFICATION</scope>
    <source>
        <tissue evidence="4">Young leaves</tissue>
    </source>
</reference>
<dbReference type="GO" id="GO:0005516">
    <property type="term" value="F:calmodulin binding"/>
    <property type="evidence" value="ECO:0007669"/>
    <property type="project" value="TreeGrafter"/>
</dbReference>
<dbReference type="RefSeq" id="XP_008808754.1">
    <property type="nucleotide sequence ID" value="XM_008810532.4"/>
</dbReference>
<dbReference type="Pfam" id="PF05678">
    <property type="entry name" value="VQ"/>
    <property type="match status" value="1"/>
</dbReference>
<dbReference type="AlphaFoldDB" id="A0A8B7CXK9"/>
<dbReference type="GO" id="GO:0006970">
    <property type="term" value="P:response to osmotic stress"/>
    <property type="evidence" value="ECO:0007669"/>
    <property type="project" value="TreeGrafter"/>
</dbReference>
<dbReference type="PANTHER" id="PTHR33179">
    <property type="entry name" value="VQ MOTIF-CONTAINING PROTEIN"/>
    <property type="match status" value="1"/>
</dbReference>
<protein>
    <submittedName>
        <fullName evidence="4">Calmodulin-binding protein 25-like</fullName>
    </submittedName>
</protein>
<dbReference type="Proteomes" id="UP000228380">
    <property type="component" value="Unplaced"/>
</dbReference>
<evidence type="ECO:0000313" key="4">
    <source>
        <dbReference type="RefSeq" id="XP_008808754.1"/>
    </source>
</evidence>
<organism evidence="3 4">
    <name type="scientific">Phoenix dactylifera</name>
    <name type="common">Date palm</name>
    <dbReference type="NCBI Taxonomy" id="42345"/>
    <lineage>
        <taxon>Eukaryota</taxon>
        <taxon>Viridiplantae</taxon>
        <taxon>Streptophyta</taxon>
        <taxon>Embryophyta</taxon>
        <taxon>Tracheophyta</taxon>
        <taxon>Spermatophyta</taxon>
        <taxon>Magnoliopsida</taxon>
        <taxon>Liliopsida</taxon>
        <taxon>Arecaceae</taxon>
        <taxon>Coryphoideae</taxon>
        <taxon>Phoeniceae</taxon>
        <taxon>Phoenix</taxon>
    </lineage>
</organism>
<proteinExistence type="predicted"/>
<feature type="region of interest" description="Disordered" evidence="1">
    <location>
        <begin position="58"/>
        <end position="91"/>
    </location>
</feature>
<dbReference type="InterPro" id="IPR039609">
    <property type="entry name" value="VQ_15/22"/>
</dbReference>
<dbReference type="GO" id="GO:0005634">
    <property type="term" value="C:nucleus"/>
    <property type="evidence" value="ECO:0007669"/>
    <property type="project" value="TreeGrafter"/>
</dbReference>
<gene>
    <name evidence="4" type="primary">LOC103720699</name>
</gene>
<dbReference type="InterPro" id="IPR008889">
    <property type="entry name" value="VQ"/>
</dbReference>
<dbReference type="OrthoDB" id="780868at2759"/>
<accession>A0A8B7CXK9</accession>
<keyword evidence="3" id="KW-1185">Reference proteome</keyword>
<evidence type="ECO:0000313" key="3">
    <source>
        <dbReference type="Proteomes" id="UP000228380"/>
    </source>
</evidence>